<organism evidence="1">
    <name type="scientific">viral metagenome</name>
    <dbReference type="NCBI Taxonomy" id="1070528"/>
    <lineage>
        <taxon>unclassified sequences</taxon>
        <taxon>metagenomes</taxon>
        <taxon>organismal metagenomes</taxon>
    </lineage>
</organism>
<name>A0A6C0EF62_9ZZZZ</name>
<dbReference type="AlphaFoldDB" id="A0A6C0EF62"/>
<proteinExistence type="predicted"/>
<evidence type="ECO:0000313" key="1">
    <source>
        <dbReference type="EMBL" id="QHT27053.1"/>
    </source>
</evidence>
<protein>
    <submittedName>
        <fullName evidence="1">Uncharacterized protein</fullName>
    </submittedName>
</protein>
<reference evidence="1" key="1">
    <citation type="journal article" date="2020" name="Nature">
        <title>Giant virus diversity and host interactions through global metagenomics.</title>
        <authorList>
            <person name="Schulz F."/>
            <person name="Roux S."/>
            <person name="Paez-Espino D."/>
            <person name="Jungbluth S."/>
            <person name="Walsh D.A."/>
            <person name="Denef V.J."/>
            <person name="McMahon K.D."/>
            <person name="Konstantinidis K.T."/>
            <person name="Eloe-Fadrosh E.A."/>
            <person name="Kyrpides N.C."/>
            <person name="Woyke T."/>
        </authorList>
    </citation>
    <scope>NUCLEOTIDE SEQUENCE</scope>
    <source>
        <strain evidence="1">GVMAG-M-3300023179-2</strain>
    </source>
</reference>
<dbReference type="EMBL" id="MN739808">
    <property type="protein sequence ID" value="QHT27053.1"/>
    <property type="molecule type" value="Genomic_DNA"/>
</dbReference>
<accession>A0A6C0EF62</accession>
<sequence>MNNALYDYIITINLQSGGNRAMNTLFTNRAYPTGMFYLNNGKVTVNTASTNSNSALLNLVYNQTLLRTIFNTNSAFITSLNNNIINTYAYNTINTQGQTLSFRLLEIIATKIFGNAKAQAAIYNQTDFSNTTLLTGITANMALLLTNNTWKNYVEYTWANLNRTSGATVAGNLNFANTSWDFPIYFISNLFSSSSLINNGPDVGGNILKNGSMNIPIILRFTSLY</sequence>